<evidence type="ECO:0000313" key="4">
    <source>
        <dbReference type="Proteomes" id="UP000478008"/>
    </source>
</evidence>
<organism evidence="3 4">
    <name type="scientific">Dekkera bruxellensis</name>
    <name type="common">Brettanomyces custersii</name>
    <dbReference type="NCBI Taxonomy" id="5007"/>
    <lineage>
        <taxon>Eukaryota</taxon>
        <taxon>Fungi</taxon>
        <taxon>Dikarya</taxon>
        <taxon>Ascomycota</taxon>
        <taxon>Saccharomycotina</taxon>
        <taxon>Pichiomycetes</taxon>
        <taxon>Pichiales</taxon>
        <taxon>Pichiaceae</taxon>
        <taxon>Brettanomyces</taxon>
    </lineage>
</organism>
<proteinExistence type="predicted"/>
<dbReference type="InterPro" id="IPR007863">
    <property type="entry name" value="Peptidase_M16_C"/>
</dbReference>
<name>A0A7D9GYF1_DEKBR</name>
<dbReference type="Pfam" id="PF00675">
    <property type="entry name" value="Peptidase_M16"/>
    <property type="match status" value="1"/>
</dbReference>
<dbReference type="PANTHER" id="PTHR11851">
    <property type="entry name" value="METALLOPROTEASE"/>
    <property type="match status" value="1"/>
</dbReference>
<evidence type="ECO:0000259" key="1">
    <source>
        <dbReference type="Pfam" id="PF00675"/>
    </source>
</evidence>
<dbReference type="InterPro" id="IPR011249">
    <property type="entry name" value="Metalloenz_LuxS/M16"/>
</dbReference>
<dbReference type="Gene3D" id="3.30.830.10">
    <property type="entry name" value="Metalloenzyme, LuxS/M16 peptidase-like"/>
    <property type="match status" value="2"/>
</dbReference>
<feature type="domain" description="Peptidase M16 N-terminal" evidence="1">
    <location>
        <begin position="34"/>
        <end position="167"/>
    </location>
</feature>
<evidence type="ECO:0000259" key="2">
    <source>
        <dbReference type="Pfam" id="PF05193"/>
    </source>
</evidence>
<protein>
    <submittedName>
        <fullName evidence="3">DEBR0S2_03026g1_1</fullName>
    </submittedName>
</protein>
<sequence>MLSRRFFSTTVRKLAKAEITTLSNGLTVISKPGNSKLSSIGLYLNSGARSENAYNSGVSTLFGNVLKNSSIAKKALNSGVKVSSTNAKELTGAAVASFAPGNADAAISTLGELVKNASKLAEDRVAVSEEVAKAATFAEDFENDSKKMVVEHMTATAFQGTSLALPSYGKAETLSILESQDISDFIGKNLLAANTALVAYGSDISHEKLVEAASKLSIKDGSRAPYPATSFLGSDVRLRDDTLPKAYVAISVKTPGAKSDKDYFTGLVAAHINGEFVGHDSLYTQFEGSKLSQLVYASSLGDYYKHFQLAYSDIGLWGALMTSPNIGCVDELIHFTLKSWNRMSTRTITDAELQKAKQEIKLSLSSINTDSAAQTEKLADSFFSKGLLYSDGELIQNIDSITLKDIATWADKYLYDQDIALAATGQIEDVFDYNRIRNDMSMLRW</sequence>
<dbReference type="Pfam" id="PF05193">
    <property type="entry name" value="Peptidase_M16_C"/>
    <property type="match status" value="1"/>
</dbReference>
<dbReference type="GO" id="GO:0005739">
    <property type="term" value="C:mitochondrion"/>
    <property type="evidence" value="ECO:0007669"/>
    <property type="project" value="TreeGrafter"/>
</dbReference>
<reference evidence="3 4" key="1">
    <citation type="submission" date="2019-07" db="EMBL/GenBank/DDBJ databases">
        <authorList>
            <person name="Friedrich A."/>
            <person name="Schacherer J."/>
        </authorList>
    </citation>
    <scope>NUCLEOTIDE SEQUENCE [LARGE SCALE GENOMIC DNA]</scope>
</reference>
<dbReference type="GO" id="GO:0046872">
    <property type="term" value="F:metal ion binding"/>
    <property type="evidence" value="ECO:0007669"/>
    <property type="project" value="InterPro"/>
</dbReference>
<dbReference type="GO" id="GO:0004222">
    <property type="term" value="F:metalloendopeptidase activity"/>
    <property type="evidence" value="ECO:0007669"/>
    <property type="project" value="TreeGrafter"/>
</dbReference>
<feature type="domain" description="Peptidase M16 C-terminal" evidence="2">
    <location>
        <begin position="179"/>
        <end position="359"/>
    </location>
</feature>
<dbReference type="EMBL" id="CABFWN010000002">
    <property type="protein sequence ID" value="VUG17281.1"/>
    <property type="molecule type" value="Genomic_DNA"/>
</dbReference>
<dbReference type="InterPro" id="IPR050361">
    <property type="entry name" value="MPP/UQCRC_Complex"/>
</dbReference>
<dbReference type="SUPFAM" id="SSF63411">
    <property type="entry name" value="LuxS/MPP-like metallohydrolase"/>
    <property type="match status" value="2"/>
</dbReference>
<dbReference type="AlphaFoldDB" id="A0A7D9GYF1"/>
<dbReference type="PANTHER" id="PTHR11851:SF126">
    <property type="entry name" value="CYTOCHROME B-C1 COMPLEX SUBUNIT 1, MITOCHONDRIAL"/>
    <property type="match status" value="1"/>
</dbReference>
<gene>
    <name evidence="3" type="primary">COR1</name>
    <name evidence="3" type="ORF">DEBR0S2_03026G</name>
</gene>
<keyword evidence="4" id="KW-1185">Reference proteome</keyword>
<dbReference type="GO" id="GO:0009060">
    <property type="term" value="P:aerobic respiration"/>
    <property type="evidence" value="ECO:0007669"/>
    <property type="project" value="TreeGrafter"/>
</dbReference>
<dbReference type="Proteomes" id="UP000478008">
    <property type="component" value="Unassembled WGS sequence"/>
</dbReference>
<accession>A0A7D9GYF1</accession>
<dbReference type="GO" id="GO:0006627">
    <property type="term" value="P:protein processing involved in protein targeting to mitochondrion"/>
    <property type="evidence" value="ECO:0007669"/>
    <property type="project" value="TreeGrafter"/>
</dbReference>
<dbReference type="InterPro" id="IPR011765">
    <property type="entry name" value="Pept_M16_N"/>
</dbReference>
<evidence type="ECO:0000313" key="3">
    <source>
        <dbReference type="EMBL" id="VUG17281.1"/>
    </source>
</evidence>